<organism evidence="3">
    <name type="scientific">Caldithrix abyssi</name>
    <dbReference type="NCBI Taxonomy" id="187145"/>
    <lineage>
        <taxon>Bacteria</taxon>
        <taxon>Pseudomonadati</taxon>
        <taxon>Calditrichota</taxon>
        <taxon>Calditrichia</taxon>
        <taxon>Calditrichales</taxon>
        <taxon>Calditrichaceae</taxon>
        <taxon>Caldithrix</taxon>
    </lineage>
</organism>
<proteinExistence type="predicted"/>
<dbReference type="InterPro" id="IPR027268">
    <property type="entry name" value="Peptidase_M4/M1_CTD_sf"/>
</dbReference>
<dbReference type="SUPFAM" id="SSF55486">
    <property type="entry name" value="Metalloproteases ('zincins'), catalytic domain"/>
    <property type="match status" value="1"/>
</dbReference>
<dbReference type="InterPro" id="IPR034015">
    <property type="entry name" value="M1_LTA4H"/>
</dbReference>
<dbReference type="GO" id="GO:0008237">
    <property type="term" value="F:metallopeptidase activity"/>
    <property type="evidence" value="ECO:0007669"/>
    <property type="project" value="InterPro"/>
</dbReference>
<reference evidence="3" key="1">
    <citation type="journal article" date="2020" name="mSystems">
        <title>Genome- and Community-Level Interaction Insights into Carbon Utilization and Element Cycling Functions of Hydrothermarchaeota in Hydrothermal Sediment.</title>
        <authorList>
            <person name="Zhou Z."/>
            <person name="Liu Y."/>
            <person name="Xu W."/>
            <person name="Pan J."/>
            <person name="Luo Z.H."/>
            <person name="Li M."/>
        </authorList>
    </citation>
    <scope>NUCLEOTIDE SEQUENCE [LARGE SCALE GENOMIC DNA]</scope>
    <source>
        <strain evidence="3">HyVt-527</strain>
    </source>
</reference>
<evidence type="ECO:0000256" key="1">
    <source>
        <dbReference type="SAM" id="SignalP"/>
    </source>
</evidence>
<dbReference type="PANTHER" id="PTHR45726:SF3">
    <property type="entry name" value="LEUKOTRIENE A-4 HYDROLASE"/>
    <property type="match status" value="1"/>
</dbReference>
<evidence type="ECO:0000259" key="2">
    <source>
        <dbReference type="Pfam" id="PF01433"/>
    </source>
</evidence>
<comment type="caution">
    <text evidence="3">The sequence shown here is derived from an EMBL/GenBank/DDBJ whole genome shotgun (WGS) entry which is preliminary data.</text>
</comment>
<protein>
    <submittedName>
        <fullName evidence="3">M1 family peptidase</fullName>
    </submittedName>
</protein>
<gene>
    <name evidence="3" type="ORF">ENJ89_08005</name>
</gene>
<name>A0A7V5UFB5_CALAY</name>
<feature type="signal peptide" evidence="1">
    <location>
        <begin position="1"/>
        <end position="19"/>
    </location>
</feature>
<feature type="domain" description="Peptidase M1 membrane alanine aminopeptidase" evidence="2">
    <location>
        <begin position="368"/>
        <end position="487"/>
    </location>
</feature>
<keyword evidence="1" id="KW-0732">Signal</keyword>
<dbReference type="InterPro" id="IPR014782">
    <property type="entry name" value="Peptidase_M1_dom"/>
</dbReference>
<dbReference type="AlphaFoldDB" id="A0A7V5UFB5"/>
<dbReference type="CDD" id="cd09604">
    <property type="entry name" value="M1_APN_like"/>
    <property type="match status" value="1"/>
</dbReference>
<dbReference type="Pfam" id="PF01433">
    <property type="entry name" value="Peptidase_M1"/>
    <property type="match status" value="1"/>
</dbReference>
<accession>A0A7V5UFB5</accession>
<evidence type="ECO:0000313" key="3">
    <source>
        <dbReference type="EMBL" id="HHJ53124.1"/>
    </source>
</evidence>
<dbReference type="PANTHER" id="PTHR45726">
    <property type="entry name" value="LEUKOTRIENE A-4 HYDROLASE"/>
    <property type="match status" value="1"/>
</dbReference>
<feature type="chain" id="PRO_5030522408" evidence="1">
    <location>
        <begin position="20"/>
        <end position="489"/>
    </location>
</feature>
<dbReference type="Proteomes" id="UP000886124">
    <property type="component" value="Unassembled WGS sequence"/>
</dbReference>
<sequence>MKKIILIFFLFIVATHLSANSYFQQSVHYKIKIVLNVKDKTYNGQEQLTYHNNSPDTLRYIWMHLYPNAFKTDRTAYARQQASFGNRRYHFSKKEDRGYLNLTSVKQEGMDLTWKAKGDSIDEVKILLARPVLPGDSIKLDLKFEAKFPKVFSRIGYFDEKYFAGTQWYPKVVVYDRRGWPPDSYLDLGEFYGEYGSFDVEITLPRSYVIDATGMLQDNPQEEAFMRQLADTTRYFLSLSKKERKRFIKRWLKSKLNDIDYDDTKTVRFVANNVHNFAWFAGPAYMLLRKVHNNGVLTNVLVTPKYAYAWRHVPEYVEKTVAFYGAHVGPYQYPKASVVDGALKAGGGMEYPMITIISFPGQEWSNFLEMAVMHEVGHNWFMGMLGSDERACTFLDEGMNSFLEYKYMEHYHGRYNLTNFKKLFHGFDLLHDLGERDVIQLSYGIKLDLRADQPMDLRAEKYTRGNYAAVNYHKGIAMLLALEWYLTPP</sequence>
<dbReference type="Gene3D" id="1.10.390.10">
    <property type="entry name" value="Neutral Protease Domain 2"/>
    <property type="match status" value="1"/>
</dbReference>
<dbReference type="GO" id="GO:0008270">
    <property type="term" value="F:zinc ion binding"/>
    <property type="evidence" value="ECO:0007669"/>
    <property type="project" value="InterPro"/>
</dbReference>
<feature type="non-terminal residue" evidence="3">
    <location>
        <position position="489"/>
    </location>
</feature>
<dbReference type="EMBL" id="DROD01000513">
    <property type="protein sequence ID" value="HHJ53124.1"/>
    <property type="molecule type" value="Genomic_DNA"/>
</dbReference>